<feature type="non-terminal residue" evidence="2">
    <location>
        <position position="574"/>
    </location>
</feature>
<evidence type="ECO:0000313" key="2">
    <source>
        <dbReference type="EMBL" id="CAA9274301.1"/>
    </source>
</evidence>
<organism evidence="2">
    <name type="scientific">uncultured Chloroflexia bacterium</name>
    <dbReference type="NCBI Taxonomy" id="1672391"/>
    <lineage>
        <taxon>Bacteria</taxon>
        <taxon>Bacillati</taxon>
        <taxon>Chloroflexota</taxon>
        <taxon>Chloroflexia</taxon>
        <taxon>environmental samples</taxon>
    </lineage>
</organism>
<accession>A0A6J4JBG5</accession>
<proteinExistence type="predicted"/>
<dbReference type="AlphaFoldDB" id="A0A6J4JBG5"/>
<sequence length="574" mass="64389">MTEAVMTSPSFEGTADEQALAERVFDVMTRAYGSLYGRDALIRQSLDNLATFLAEQDGASADALRPRIERMLKKNPNVFQSEDRDGNILVSTTRRGLSVGRPLDTKHTFRTRLYEPATPLPVDDMSNIVTTIRQPIPVAEPLLISPYWRGQHETAPEPTEAPEAKPQPVAAAPVEEVSAAPVEEAVAAPVRQQQPEPSAPSTSIVLSDGAAVDLALPLEQLLAEHGFEIQAEIRRALEDDPLRRVVSFGEMYYPADALPTFGKNDLRRIRDFIVEQGEPVLDTTVLTDLYRERPSNNNFEIVRFALDYRLAREKDFEFVGMPGANLWSAKGLPAIGGKRVKASDLGQLLSYLVEGYEDTDQEATPELVMHPLSFFEWEYGVLPLTEALAAVMPVPLLDDQRSAVVRIEYRNPQQYNTFLCEVRYASGNRGGWVWGFADFFREYLVPGVMISIAPTEEPNVFTIAYDEASGTEAQLLHRDEKRNKFVYVPVTYYAQVDEALLPSQSRYNKLRNLKALPMNDRKKADLVLTHVFETVGEQLGSKEEPLYWVTFDELLLSVNVLRPISSTYLHHLLG</sequence>
<evidence type="ECO:0000256" key="1">
    <source>
        <dbReference type="SAM" id="MobiDB-lite"/>
    </source>
</evidence>
<name>A0A6J4JBG5_9CHLR</name>
<feature type="region of interest" description="Disordered" evidence="1">
    <location>
        <begin position="152"/>
        <end position="177"/>
    </location>
</feature>
<feature type="compositionally biased region" description="Low complexity" evidence="1">
    <location>
        <begin position="164"/>
        <end position="177"/>
    </location>
</feature>
<protein>
    <submittedName>
        <fullName evidence="2">Uncharacterized protein</fullName>
    </submittedName>
</protein>
<reference evidence="2" key="1">
    <citation type="submission" date="2020-02" db="EMBL/GenBank/DDBJ databases">
        <authorList>
            <person name="Meier V. D."/>
        </authorList>
    </citation>
    <scope>NUCLEOTIDE SEQUENCE</scope>
    <source>
        <strain evidence="2">AVDCRST_MAG93</strain>
    </source>
</reference>
<dbReference type="EMBL" id="CADCTR010000962">
    <property type="protein sequence ID" value="CAA9274301.1"/>
    <property type="molecule type" value="Genomic_DNA"/>
</dbReference>
<gene>
    <name evidence="2" type="ORF">AVDCRST_MAG93-2800</name>
</gene>